<dbReference type="PANTHER" id="PTHR35868">
    <property type="entry name" value="DUF2804 DOMAIN-CONTAINING PROTEIN-RELATED"/>
    <property type="match status" value="1"/>
</dbReference>
<sequence length="483" mass="52586">MTDKGKEIDTVEQGIAELDVNGNGTVTETVTDTITETEPTETADQTEPATAENTNNTSEPFNPTAEAIDKSAKLAQGTAEPEDYLPDEALAGADPDKPENVPADAPLKTDGGKPVDIDLVEPSNPAAAVVAKDMPEIAAEADAAVADEAAVVATENGLPKAPDSLVSKGLPNFGIFQGEIKDMSWDSLEAKPYNTKWHHKKWEYVGIAADDYFFGIAVCHVGWSSTAFAYMFDRKKEKVTKHYTSNAVPLLTKCEIQDRAFGNALYSSLGNKIQFTREGDVLKLSVDVKKLAIEAEIDLKGAPILCSVARANWIAHSTHKTSGLPIKGHVLLKEHHKTKDLEFDLPENAVASLDSSNGLLARNTEWLWASAHTKDLGFNLQQGYMGKNENAIWVDGDIYPVGNAIFEFDRKNPLGEWKIKTDDGKVDLTFYPEGARGEEKDLGLAASYYIQPVGLFRGTLEPVEGDPIEIEILGVTEDHESKW</sequence>
<dbReference type="KEGG" id="yli:2907971"/>
<evidence type="ECO:0000313" key="3">
    <source>
        <dbReference type="EMBL" id="RDW23560.1"/>
    </source>
</evidence>
<reference evidence="2 4" key="1">
    <citation type="journal article" date="2016" name="PLoS ONE">
        <title>Sequence Assembly of Yarrowia lipolytica Strain W29/CLIB89 Shows Transposable Element Diversity.</title>
        <authorList>
            <person name="Magnan C."/>
            <person name="Yu J."/>
            <person name="Chang I."/>
            <person name="Jahn E."/>
            <person name="Kanomata Y."/>
            <person name="Wu J."/>
            <person name="Zeller M."/>
            <person name="Oakes M."/>
            <person name="Baldi P."/>
            <person name="Sandmeyer S."/>
        </authorList>
    </citation>
    <scope>NUCLEOTIDE SEQUENCE [LARGE SCALE GENOMIC DNA]</scope>
    <source>
        <strain evidence="2">CLIB89</strain>
        <strain evidence="4">CLIB89(W29)</strain>
    </source>
</reference>
<proteinExistence type="predicted"/>
<evidence type="ECO:0000313" key="2">
    <source>
        <dbReference type="EMBL" id="AOW06712.1"/>
    </source>
</evidence>
<feature type="region of interest" description="Disordered" evidence="1">
    <location>
        <begin position="1"/>
        <end position="115"/>
    </location>
</feature>
<protein>
    <recommendedName>
        <fullName evidence="6">DUF2804 domain-containing protein</fullName>
    </recommendedName>
</protein>
<evidence type="ECO:0008006" key="6">
    <source>
        <dbReference type="Google" id="ProtNLM"/>
    </source>
</evidence>
<name>A0A1D8NM39_YARLL</name>
<reference evidence="3 5" key="2">
    <citation type="submission" date="2018-07" db="EMBL/GenBank/DDBJ databases">
        <title>Draft Genome Assemblies for Five Robust Yarrowia lipolytica Strains Exhibiting High Lipid Production and Pentose Sugar Utilization and Sugar Alcohol Secretion from Undetoxified Lignocellulosic Biomass Hydrolysates.</title>
        <authorList>
            <consortium name="DOE Joint Genome Institute"/>
            <person name="Walker C."/>
            <person name="Ryu S."/>
            <person name="Na H."/>
            <person name="Zane M."/>
            <person name="LaButti K."/>
            <person name="Lipzen A."/>
            <person name="Haridas S."/>
            <person name="Barry K."/>
            <person name="Grigoriev I.V."/>
            <person name="Quarterman J."/>
            <person name="Slininger P."/>
            <person name="Dien B."/>
            <person name="Trinh C.T."/>
        </authorList>
    </citation>
    <scope>NUCLEOTIDE SEQUENCE [LARGE SCALE GENOMIC DNA]</scope>
    <source>
        <strain evidence="3 5">YB392</strain>
    </source>
</reference>
<gene>
    <name evidence="3" type="ORF">B0I71DRAFT_135732</name>
    <name evidence="2" type="ORF">YALI1_F08392g</name>
</gene>
<dbReference type="AlphaFoldDB" id="A0A1D8NM39"/>
<evidence type="ECO:0000313" key="4">
    <source>
        <dbReference type="Proteomes" id="UP000182444"/>
    </source>
</evidence>
<dbReference type="VEuPathDB" id="FungiDB:YALI0_F05654g"/>
<dbReference type="EMBL" id="CP017558">
    <property type="protein sequence ID" value="AOW06712.1"/>
    <property type="molecule type" value="Genomic_DNA"/>
</dbReference>
<dbReference type="eggNOG" id="ENOG502SDW2">
    <property type="taxonomic scope" value="Eukaryota"/>
</dbReference>
<dbReference type="EMBL" id="KZ859076">
    <property type="protein sequence ID" value="RDW23560.1"/>
    <property type="molecule type" value="Genomic_DNA"/>
</dbReference>
<dbReference type="Proteomes" id="UP000182444">
    <property type="component" value="Chromosome 1F"/>
</dbReference>
<dbReference type="Pfam" id="PF10974">
    <property type="entry name" value="DUF2804"/>
    <property type="match status" value="1"/>
</dbReference>
<dbReference type="PANTHER" id="PTHR35868:SF4">
    <property type="entry name" value="DUF2804 DOMAIN-CONTAINING PROTEIN"/>
    <property type="match status" value="1"/>
</dbReference>
<evidence type="ECO:0000256" key="1">
    <source>
        <dbReference type="SAM" id="MobiDB-lite"/>
    </source>
</evidence>
<organism evidence="2 4">
    <name type="scientific">Yarrowia lipolytica</name>
    <name type="common">Candida lipolytica</name>
    <dbReference type="NCBI Taxonomy" id="4952"/>
    <lineage>
        <taxon>Eukaryota</taxon>
        <taxon>Fungi</taxon>
        <taxon>Dikarya</taxon>
        <taxon>Ascomycota</taxon>
        <taxon>Saccharomycotina</taxon>
        <taxon>Dipodascomycetes</taxon>
        <taxon>Dipodascales</taxon>
        <taxon>Dipodascales incertae sedis</taxon>
        <taxon>Yarrowia</taxon>
    </lineage>
</organism>
<dbReference type="Proteomes" id="UP000256601">
    <property type="component" value="Unassembled WGS sequence"/>
</dbReference>
<dbReference type="VEuPathDB" id="FungiDB:YALI1_F08392g"/>
<feature type="compositionally biased region" description="Low complexity" evidence="1">
    <location>
        <begin position="25"/>
        <end position="60"/>
    </location>
</feature>
<dbReference type="InterPro" id="IPR021243">
    <property type="entry name" value="DUF2804"/>
</dbReference>
<accession>A0A1D8NM39</accession>
<evidence type="ECO:0000313" key="5">
    <source>
        <dbReference type="Proteomes" id="UP000256601"/>
    </source>
</evidence>